<dbReference type="Gene3D" id="3.80.10.10">
    <property type="entry name" value="Ribonuclease Inhibitor"/>
    <property type="match status" value="2"/>
</dbReference>
<dbReference type="PANTHER" id="PTHR46652">
    <property type="entry name" value="LEUCINE-RICH REPEAT AND IQ DOMAIN-CONTAINING PROTEIN 1-RELATED"/>
    <property type="match status" value="1"/>
</dbReference>
<evidence type="ECO:0000256" key="2">
    <source>
        <dbReference type="ARBA" id="ARBA00022737"/>
    </source>
</evidence>
<evidence type="ECO:0000313" key="5">
    <source>
        <dbReference type="EMBL" id="CAL1128935.1"/>
    </source>
</evidence>
<dbReference type="InterPro" id="IPR050836">
    <property type="entry name" value="SDS22/Internalin_LRR"/>
</dbReference>
<gene>
    <name evidence="4" type="ORF">C1SCF055_LOCUS3862</name>
</gene>
<dbReference type="SMART" id="SM00365">
    <property type="entry name" value="LRR_SD22"/>
    <property type="match status" value="3"/>
</dbReference>
<feature type="compositionally biased region" description="Acidic residues" evidence="3">
    <location>
        <begin position="7"/>
        <end position="18"/>
    </location>
</feature>
<dbReference type="OrthoDB" id="436566at2759"/>
<evidence type="ECO:0000313" key="6">
    <source>
        <dbReference type="Proteomes" id="UP001152797"/>
    </source>
</evidence>
<feature type="compositionally biased region" description="Polar residues" evidence="3">
    <location>
        <begin position="25"/>
        <end position="34"/>
    </location>
</feature>
<dbReference type="PANTHER" id="PTHR46652:SF3">
    <property type="entry name" value="LEUCINE-RICH REPEAT-CONTAINING PROTEIN 9"/>
    <property type="match status" value="1"/>
</dbReference>
<dbReference type="AlphaFoldDB" id="A0A9P1FI80"/>
<dbReference type="SUPFAM" id="SSF52058">
    <property type="entry name" value="L domain-like"/>
    <property type="match status" value="1"/>
</dbReference>
<comment type="caution">
    <text evidence="4">The sequence shown here is derived from an EMBL/GenBank/DDBJ whole genome shotgun (WGS) entry which is preliminary data.</text>
</comment>
<dbReference type="InterPro" id="IPR001611">
    <property type="entry name" value="Leu-rich_rpt"/>
</dbReference>
<accession>A0A9P1FI80</accession>
<reference evidence="4" key="1">
    <citation type="submission" date="2022-10" db="EMBL/GenBank/DDBJ databases">
        <authorList>
            <person name="Chen Y."/>
            <person name="Dougan E. K."/>
            <person name="Chan C."/>
            <person name="Rhodes N."/>
            <person name="Thang M."/>
        </authorList>
    </citation>
    <scope>NUCLEOTIDE SEQUENCE</scope>
</reference>
<dbReference type="Proteomes" id="UP001152797">
    <property type="component" value="Unassembled WGS sequence"/>
</dbReference>
<dbReference type="EMBL" id="CAMXCT010000212">
    <property type="protein sequence ID" value="CAI3975560.1"/>
    <property type="molecule type" value="Genomic_DNA"/>
</dbReference>
<feature type="region of interest" description="Disordered" evidence="3">
    <location>
        <begin position="1"/>
        <end position="42"/>
    </location>
</feature>
<feature type="region of interest" description="Disordered" evidence="3">
    <location>
        <begin position="290"/>
        <end position="336"/>
    </location>
</feature>
<reference evidence="5" key="2">
    <citation type="submission" date="2024-04" db="EMBL/GenBank/DDBJ databases">
        <authorList>
            <person name="Chen Y."/>
            <person name="Shah S."/>
            <person name="Dougan E. K."/>
            <person name="Thang M."/>
            <person name="Chan C."/>
        </authorList>
    </citation>
    <scope>NUCLEOTIDE SEQUENCE [LARGE SCALE GENOMIC DNA]</scope>
</reference>
<dbReference type="CDD" id="cd21340">
    <property type="entry name" value="PPP1R42"/>
    <property type="match status" value="1"/>
</dbReference>
<organism evidence="4">
    <name type="scientific">Cladocopium goreaui</name>
    <dbReference type="NCBI Taxonomy" id="2562237"/>
    <lineage>
        <taxon>Eukaryota</taxon>
        <taxon>Sar</taxon>
        <taxon>Alveolata</taxon>
        <taxon>Dinophyceae</taxon>
        <taxon>Suessiales</taxon>
        <taxon>Symbiodiniaceae</taxon>
        <taxon>Cladocopium</taxon>
    </lineage>
</organism>
<dbReference type="InterPro" id="IPR032675">
    <property type="entry name" value="LRR_dom_sf"/>
</dbReference>
<protein>
    <submittedName>
        <fullName evidence="4">Uncharacterized protein</fullName>
    </submittedName>
</protein>
<name>A0A9P1FI80_9DINO</name>
<evidence type="ECO:0000256" key="1">
    <source>
        <dbReference type="ARBA" id="ARBA00022614"/>
    </source>
</evidence>
<dbReference type="EMBL" id="CAMXCT020000212">
    <property type="protein sequence ID" value="CAL1128935.1"/>
    <property type="molecule type" value="Genomic_DNA"/>
</dbReference>
<sequence>MPNFADFVEELGSEEEESDKANRVPVSSTCTPSVASAPRARGQPLTQEVITFSTNANRGNLSQEAFNQKLTHLQIQNKRIGPDLEGLRLVPAVYVLYAYDNLIVSLSGIQNLRRLQQLYLQNNRITSMAGLEGLSLLQKLHLGHNRLARIDSLESCTQLEELMVPHQQPPVEAPLQFCPTSIAAISSTLNVLNTAGNRLEDLQELTPLRLSTLDLSENKIRQVGELKEVISGDVLRRVTLQGNPFAFHDRRYRSAVVLCSTAIEEIDGREVLPQERDFVRRLDEQKRKLNAQRKKHLNRAATDGRPRNLGAMPEKGSGRQLKPAEGESWGLQDWKF</sequence>
<proteinExistence type="predicted"/>
<evidence type="ECO:0000256" key="3">
    <source>
        <dbReference type="SAM" id="MobiDB-lite"/>
    </source>
</evidence>
<dbReference type="EMBL" id="CAMXCT030000212">
    <property type="protein sequence ID" value="CAL4762872.1"/>
    <property type="molecule type" value="Genomic_DNA"/>
</dbReference>
<dbReference type="PROSITE" id="PS51450">
    <property type="entry name" value="LRR"/>
    <property type="match status" value="3"/>
</dbReference>
<keyword evidence="2" id="KW-0677">Repeat</keyword>
<keyword evidence="1" id="KW-0433">Leucine-rich repeat</keyword>
<keyword evidence="6" id="KW-1185">Reference proteome</keyword>
<evidence type="ECO:0000313" key="4">
    <source>
        <dbReference type="EMBL" id="CAI3975560.1"/>
    </source>
</evidence>